<accession>A0ACC3CA22</accession>
<evidence type="ECO:0000313" key="2">
    <source>
        <dbReference type="Proteomes" id="UP000798662"/>
    </source>
</evidence>
<reference evidence="1" key="1">
    <citation type="submission" date="2019-11" db="EMBL/GenBank/DDBJ databases">
        <title>Nori genome reveals adaptations in red seaweeds to the harsh intertidal environment.</title>
        <authorList>
            <person name="Wang D."/>
            <person name="Mao Y."/>
        </authorList>
    </citation>
    <scope>NUCLEOTIDE SEQUENCE</scope>
    <source>
        <tissue evidence="1">Gametophyte</tissue>
    </source>
</reference>
<dbReference type="Proteomes" id="UP000798662">
    <property type="component" value="Chromosome 3"/>
</dbReference>
<evidence type="ECO:0000313" key="1">
    <source>
        <dbReference type="EMBL" id="KAK1866965.1"/>
    </source>
</evidence>
<dbReference type="EMBL" id="CM020620">
    <property type="protein sequence ID" value="KAK1866965.1"/>
    <property type="molecule type" value="Genomic_DNA"/>
</dbReference>
<sequence length="489" mass="52658">MTKQERENSQAEWRLAVAQHVAGVSPPTAADRALGELQTALNAFGSAPARFSLDTLYRAVTSSRILDVRCLRCAHQLLVHASSAGLFPPADSSERQQDFYDRFYAPVLRQLEEGAGPVVAAVVDDAVRLGLVSSTHRSIMQSALHLRVCFARQLNQVNRRLNRLELAVDNTGQLLFNTIQELRRLQHHLQAKEAHERKVALAKSLAKLGVSLVPIVGGAINTGIDAVVEIVDVSSGTSAVFRSLAVPSDITAARQVLRCIADAKDLSHEELERVQEFVDRLQPYESLEQVDRDLGCAVEVLELNAEAAPVPGMDAMVAQVSGAEVGLPDIGGADAEHDAGDDKWTKPTDVLVDASIDHGGDVVSERLRKQPAQRPGVRPIKADVGWSSAGRCGAAVAAGLSSDGSTVVPADEPVHSAVRPTAPTHHIPPGRLVTASQALSVTTSPRYGREFFAGILDWDCDALKDKLLDKEGMRESVRSFIKDAQQFSS</sequence>
<gene>
    <name evidence="1" type="ORF">I4F81_009477</name>
</gene>
<name>A0ACC3CA22_PYRYE</name>
<protein>
    <submittedName>
        <fullName evidence="1">Uncharacterized protein</fullName>
    </submittedName>
</protein>
<comment type="caution">
    <text evidence="1">The sequence shown here is derived from an EMBL/GenBank/DDBJ whole genome shotgun (WGS) entry which is preliminary data.</text>
</comment>
<organism evidence="1 2">
    <name type="scientific">Pyropia yezoensis</name>
    <name type="common">Susabi-nori</name>
    <name type="synonym">Porphyra yezoensis</name>
    <dbReference type="NCBI Taxonomy" id="2788"/>
    <lineage>
        <taxon>Eukaryota</taxon>
        <taxon>Rhodophyta</taxon>
        <taxon>Bangiophyceae</taxon>
        <taxon>Bangiales</taxon>
        <taxon>Bangiaceae</taxon>
        <taxon>Pyropia</taxon>
    </lineage>
</organism>
<keyword evidence="2" id="KW-1185">Reference proteome</keyword>
<proteinExistence type="predicted"/>